<evidence type="ECO:0000313" key="6">
    <source>
        <dbReference type="Proteomes" id="UP000295484"/>
    </source>
</evidence>
<dbReference type="InterPro" id="IPR027417">
    <property type="entry name" value="P-loop_NTPase"/>
</dbReference>
<dbReference type="GO" id="GO:0016887">
    <property type="term" value="F:ATP hydrolysis activity"/>
    <property type="evidence" value="ECO:0007669"/>
    <property type="project" value="InterPro"/>
</dbReference>
<sequence length="228" mass="24165">MTGLRLETIVLARGGEPLIAVEAHVAPGEVLSVMGPSGSGKSTLLAAVIGTLPPAFTMTGRVVLNGRDVTALPPEDRRVGILYQDELLFPHLSVGGNLAFALPRALRGRKARRARIEAALDEIGMAGFADRDPATLSGGQKARVALMRMLLAEPQALLLDEPFSRLDATLRDQIRALVFARARDRGLPVLLVTHDRADAEAAGGPVIALSDQMTTTSRGGKPLKPTEE</sequence>
<organism evidence="5 6">
    <name type="scientific">Rhodovulum visakhapatnamense</name>
    <dbReference type="NCBI Taxonomy" id="364297"/>
    <lineage>
        <taxon>Bacteria</taxon>
        <taxon>Pseudomonadati</taxon>
        <taxon>Pseudomonadota</taxon>
        <taxon>Alphaproteobacteria</taxon>
        <taxon>Rhodobacterales</taxon>
        <taxon>Paracoccaceae</taxon>
        <taxon>Rhodovulum</taxon>
    </lineage>
</organism>
<keyword evidence="2" id="KW-0547">Nucleotide-binding</keyword>
<feature type="domain" description="ABC transporter" evidence="4">
    <location>
        <begin position="4"/>
        <end position="228"/>
    </location>
</feature>
<dbReference type="InterPro" id="IPR003593">
    <property type="entry name" value="AAA+_ATPase"/>
</dbReference>
<dbReference type="EMBL" id="SOEB01000013">
    <property type="protein sequence ID" value="TDX27952.1"/>
    <property type="molecule type" value="Genomic_DNA"/>
</dbReference>
<evidence type="ECO:0000256" key="2">
    <source>
        <dbReference type="ARBA" id="ARBA00022741"/>
    </source>
</evidence>
<protein>
    <submittedName>
        <fullName evidence="5">Putative thiamine transport system ATP-binding protein</fullName>
    </submittedName>
</protein>
<reference evidence="5 6" key="1">
    <citation type="submission" date="2019-03" db="EMBL/GenBank/DDBJ databases">
        <title>Genomic Encyclopedia of Type Strains, Phase IV (KMG-IV): sequencing the most valuable type-strain genomes for metagenomic binning, comparative biology and taxonomic classification.</title>
        <authorList>
            <person name="Goeker M."/>
        </authorList>
    </citation>
    <scope>NUCLEOTIDE SEQUENCE [LARGE SCALE GENOMIC DNA]</scope>
    <source>
        <strain evidence="5 6">JA181</strain>
    </source>
</reference>
<dbReference type="SUPFAM" id="SSF52540">
    <property type="entry name" value="P-loop containing nucleoside triphosphate hydrolases"/>
    <property type="match status" value="1"/>
</dbReference>
<comment type="caution">
    <text evidence="5">The sequence shown here is derived from an EMBL/GenBank/DDBJ whole genome shotgun (WGS) entry which is preliminary data.</text>
</comment>
<dbReference type="PANTHER" id="PTHR42781:SF4">
    <property type="entry name" value="SPERMIDINE_PUTRESCINE IMPORT ATP-BINDING PROTEIN POTA"/>
    <property type="match status" value="1"/>
</dbReference>
<dbReference type="RefSeq" id="WP_134078114.1">
    <property type="nucleotide sequence ID" value="NZ_SOEB01000013.1"/>
</dbReference>
<accession>A0A4R8FR74</accession>
<dbReference type="InterPro" id="IPR050093">
    <property type="entry name" value="ABC_SmlMolc_Importer"/>
</dbReference>
<dbReference type="PROSITE" id="PS50893">
    <property type="entry name" value="ABC_TRANSPORTER_2"/>
    <property type="match status" value="1"/>
</dbReference>
<evidence type="ECO:0000259" key="4">
    <source>
        <dbReference type="PROSITE" id="PS50893"/>
    </source>
</evidence>
<keyword evidence="3 5" id="KW-0067">ATP-binding</keyword>
<name>A0A4R8FR74_9RHOB</name>
<dbReference type="Pfam" id="PF00005">
    <property type="entry name" value="ABC_tran"/>
    <property type="match status" value="1"/>
</dbReference>
<dbReference type="Proteomes" id="UP000295484">
    <property type="component" value="Unassembled WGS sequence"/>
</dbReference>
<evidence type="ECO:0000256" key="3">
    <source>
        <dbReference type="ARBA" id="ARBA00022840"/>
    </source>
</evidence>
<dbReference type="AlphaFoldDB" id="A0A4R8FR74"/>
<dbReference type="SMART" id="SM00382">
    <property type="entry name" value="AAA"/>
    <property type="match status" value="1"/>
</dbReference>
<evidence type="ECO:0000256" key="1">
    <source>
        <dbReference type="ARBA" id="ARBA00022448"/>
    </source>
</evidence>
<dbReference type="PANTHER" id="PTHR42781">
    <property type="entry name" value="SPERMIDINE/PUTRESCINE IMPORT ATP-BINDING PROTEIN POTA"/>
    <property type="match status" value="1"/>
</dbReference>
<evidence type="ECO:0000313" key="5">
    <source>
        <dbReference type="EMBL" id="TDX27952.1"/>
    </source>
</evidence>
<dbReference type="Gene3D" id="3.40.50.300">
    <property type="entry name" value="P-loop containing nucleotide triphosphate hydrolases"/>
    <property type="match status" value="1"/>
</dbReference>
<dbReference type="GO" id="GO:0005524">
    <property type="term" value="F:ATP binding"/>
    <property type="evidence" value="ECO:0007669"/>
    <property type="project" value="UniProtKB-KW"/>
</dbReference>
<dbReference type="InterPro" id="IPR003439">
    <property type="entry name" value="ABC_transporter-like_ATP-bd"/>
</dbReference>
<proteinExistence type="predicted"/>
<keyword evidence="1" id="KW-0813">Transport</keyword>
<gene>
    <name evidence="5" type="ORF">EV657_11327</name>
</gene>